<dbReference type="eggNOG" id="ENOG5033G15">
    <property type="taxonomic scope" value="Bacteria"/>
</dbReference>
<organism evidence="2">
    <name type="scientific">Chelativorans sp. (strain BNC1)</name>
    <dbReference type="NCBI Taxonomy" id="266779"/>
    <lineage>
        <taxon>Bacteria</taxon>
        <taxon>Pseudomonadati</taxon>
        <taxon>Pseudomonadota</taxon>
        <taxon>Alphaproteobacteria</taxon>
        <taxon>Hyphomicrobiales</taxon>
        <taxon>Phyllobacteriaceae</taxon>
        <taxon>Chelativorans</taxon>
    </lineage>
</organism>
<gene>
    <name evidence="2" type="ordered locus">Meso_3649</name>
</gene>
<name>Q11C58_CHESB</name>
<proteinExistence type="predicted"/>
<dbReference type="HOGENOM" id="CLU_1515782_0_0_5"/>
<protein>
    <submittedName>
        <fullName evidence="2">Uncharacterized protein</fullName>
    </submittedName>
</protein>
<evidence type="ECO:0000256" key="1">
    <source>
        <dbReference type="SAM" id="MobiDB-lite"/>
    </source>
</evidence>
<dbReference type="EMBL" id="CP000390">
    <property type="protein sequence ID" value="ABG65017.1"/>
    <property type="molecule type" value="Genomic_DNA"/>
</dbReference>
<dbReference type="OrthoDB" id="7916166at2"/>
<accession>Q11C58</accession>
<dbReference type="STRING" id="266779.Meso_3649"/>
<evidence type="ECO:0000313" key="2">
    <source>
        <dbReference type="EMBL" id="ABG65017.1"/>
    </source>
</evidence>
<feature type="region of interest" description="Disordered" evidence="1">
    <location>
        <begin position="151"/>
        <end position="172"/>
    </location>
</feature>
<dbReference type="KEGG" id="mes:Meso_3649"/>
<dbReference type="AlphaFoldDB" id="Q11C58"/>
<sequence precursor="true">MRWKWSEKTVLGVALALCAALFLAGWLTREDLSDQPYLDIVGGGFMFNYRNADVYYGFTAQVKRPLASGSIIEASFEDPEGGPAHIVSERVSTMTDRYALRSPSIRGVEAGKPYDVAIKVYDRERKNLLWETERTYRSQISDTIVPDRPLTVGPGYHRNPEEMKALGGAPGD</sequence>
<reference evidence="2" key="1">
    <citation type="submission" date="2006-06" db="EMBL/GenBank/DDBJ databases">
        <title>Complete sequence of chromosome of Chelativorans sp. BNC1.</title>
        <authorList>
            <consortium name="US DOE Joint Genome Institute"/>
            <person name="Copeland A."/>
            <person name="Lucas S."/>
            <person name="Lapidus A."/>
            <person name="Barry K."/>
            <person name="Detter J.C."/>
            <person name="Glavina del Rio T."/>
            <person name="Hammon N."/>
            <person name="Israni S."/>
            <person name="Dalin E."/>
            <person name="Tice H."/>
            <person name="Pitluck S."/>
            <person name="Chertkov O."/>
            <person name="Brettin T."/>
            <person name="Bruce D."/>
            <person name="Han C."/>
            <person name="Tapia R."/>
            <person name="Gilna P."/>
            <person name="Schmutz J."/>
            <person name="Larimer F."/>
            <person name="Land M."/>
            <person name="Hauser L."/>
            <person name="Kyrpides N."/>
            <person name="Mikhailova N."/>
            <person name="Richardson P."/>
        </authorList>
    </citation>
    <scope>NUCLEOTIDE SEQUENCE</scope>
    <source>
        <strain evidence="2">BNC1</strain>
    </source>
</reference>